<dbReference type="EMBL" id="PUHY01000010">
    <property type="protein sequence ID" value="PQO34107.1"/>
    <property type="molecule type" value="Genomic_DNA"/>
</dbReference>
<accession>A0A2S8FPK4</accession>
<dbReference type="Gene3D" id="3.40.50.11770">
    <property type="match status" value="1"/>
</dbReference>
<evidence type="ECO:0000256" key="1">
    <source>
        <dbReference type="PROSITE-ProRule" id="PRU00409"/>
    </source>
</evidence>
<dbReference type="Pfam" id="PF18301">
    <property type="entry name" value="preATP-grasp_3"/>
    <property type="match status" value="1"/>
</dbReference>
<dbReference type="Pfam" id="PF02655">
    <property type="entry name" value="ATP-grasp_3"/>
    <property type="match status" value="1"/>
</dbReference>
<keyword evidence="1" id="KW-0547">Nucleotide-binding</keyword>
<comment type="caution">
    <text evidence="3">The sequence shown here is derived from an EMBL/GenBank/DDBJ whole genome shotgun (WGS) entry which is preliminary data.</text>
</comment>
<evidence type="ECO:0000259" key="2">
    <source>
        <dbReference type="PROSITE" id="PS50975"/>
    </source>
</evidence>
<dbReference type="GO" id="GO:0005524">
    <property type="term" value="F:ATP binding"/>
    <property type="evidence" value="ECO:0007669"/>
    <property type="project" value="UniProtKB-UniRule"/>
</dbReference>
<dbReference type="PROSITE" id="PS50975">
    <property type="entry name" value="ATP_GRASP"/>
    <property type="match status" value="1"/>
</dbReference>
<feature type="domain" description="ATP-grasp" evidence="2">
    <location>
        <begin position="155"/>
        <end position="336"/>
    </location>
</feature>
<dbReference type="InterPro" id="IPR040803">
    <property type="entry name" value="MfnD_preATP-grasp"/>
</dbReference>
<dbReference type="SUPFAM" id="SSF56059">
    <property type="entry name" value="Glutathione synthetase ATP-binding domain-like"/>
    <property type="match status" value="1"/>
</dbReference>
<dbReference type="PIRSF" id="PIRSF016766">
    <property type="entry name" value="UCP016766_ATPgrasp"/>
    <property type="match status" value="1"/>
</dbReference>
<evidence type="ECO:0000313" key="4">
    <source>
        <dbReference type="Proteomes" id="UP000238322"/>
    </source>
</evidence>
<dbReference type="InterPro" id="IPR011761">
    <property type="entry name" value="ATP-grasp"/>
</dbReference>
<dbReference type="AlphaFoldDB" id="A0A2S8FPK4"/>
<organism evidence="3 4">
    <name type="scientific">Blastopirellula marina</name>
    <dbReference type="NCBI Taxonomy" id="124"/>
    <lineage>
        <taxon>Bacteria</taxon>
        <taxon>Pseudomonadati</taxon>
        <taxon>Planctomycetota</taxon>
        <taxon>Planctomycetia</taxon>
        <taxon>Pirellulales</taxon>
        <taxon>Pirellulaceae</taxon>
        <taxon>Blastopirellula</taxon>
    </lineage>
</organism>
<protein>
    <recommendedName>
        <fullName evidence="2">ATP-grasp domain-containing protein</fullName>
    </recommendedName>
</protein>
<dbReference type="InterPro" id="IPR024710">
    <property type="entry name" value="MfnD"/>
</dbReference>
<proteinExistence type="predicted"/>
<sequence length="354" mass="38037">MGFDPGSGDDRIAMSSEAEYPRSVFIYELITGGGLLSVAESPAPSGSLLQEGTAMLAAVVEDFAAIPGTSVTILRDHRIEPLSVAANKQIVVRSAQEEHETFVEAVRSTEATLVIAPEFDGLLLERTQWTEAHEGRLLSPGSDFVELATCKWKTYQHWLAAGVPTIETYFVGDIASWHHLRNLPVVTKPRDGAGSEEVVCWKMGKQVKAEVEPNEKILIQPKVCGAPVSCAVLGSGGDIVPLPAGYQRLSKGFKYHGGSLPLPEPLLERAHRLTGQAIRSFPPFNGYVGLDMILGPCPDGTEDVAVEVNPRLTSSYVGLRLLLKNNLAQSMLDVAAGKAFVPQPGCGGVDFEIH</sequence>
<evidence type="ECO:0000313" key="3">
    <source>
        <dbReference type="EMBL" id="PQO34107.1"/>
    </source>
</evidence>
<dbReference type="Proteomes" id="UP000238322">
    <property type="component" value="Unassembled WGS sequence"/>
</dbReference>
<gene>
    <name evidence="3" type="ORF">C5Y83_11215</name>
</gene>
<name>A0A2S8FPK4_9BACT</name>
<dbReference type="InterPro" id="IPR003806">
    <property type="entry name" value="ATP-grasp_PylC-type"/>
</dbReference>
<dbReference type="Gene3D" id="3.30.470.20">
    <property type="entry name" value="ATP-grasp fold, B domain"/>
    <property type="match status" value="1"/>
</dbReference>
<dbReference type="GO" id="GO:0046872">
    <property type="term" value="F:metal ion binding"/>
    <property type="evidence" value="ECO:0007669"/>
    <property type="project" value="InterPro"/>
</dbReference>
<keyword evidence="1" id="KW-0067">ATP-binding</keyword>
<reference evidence="3 4" key="1">
    <citation type="submission" date="2018-02" db="EMBL/GenBank/DDBJ databases">
        <title>Comparative genomes isolates from brazilian mangrove.</title>
        <authorList>
            <person name="Araujo J.E."/>
            <person name="Taketani R.G."/>
            <person name="Silva M.C.P."/>
            <person name="Loureco M.V."/>
            <person name="Andreote F.D."/>
        </authorList>
    </citation>
    <scope>NUCLEOTIDE SEQUENCE [LARGE SCALE GENOMIC DNA]</scope>
    <source>
        <strain evidence="3 4">Hex-1 MGV</strain>
    </source>
</reference>